<evidence type="ECO:0000313" key="2">
    <source>
        <dbReference type="EMBL" id="OMJ74066.1"/>
    </source>
</evidence>
<dbReference type="Proteomes" id="UP000187209">
    <property type="component" value="Unassembled WGS sequence"/>
</dbReference>
<dbReference type="EMBL" id="MPUH01000776">
    <property type="protein sequence ID" value="OMJ74066.1"/>
    <property type="molecule type" value="Genomic_DNA"/>
</dbReference>
<feature type="coiled-coil region" evidence="1">
    <location>
        <begin position="86"/>
        <end position="146"/>
    </location>
</feature>
<evidence type="ECO:0000313" key="3">
    <source>
        <dbReference type="Proteomes" id="UP000187209"/>
    </source>
</evidence>
<name>A0A1R2BBD9_9CILI</name>
<protein>
    <submittedName>
        <fullName evidence="2">Uncharacterized protein</fullName>
    </submittedName>
</protein>
<evidence type="ECO:0000256" key="1">
    <source>
        <dbReference type="SAM" id="Coils"/>
    </source>
</evidence>
<dbReference type="AlphaFoldDB" id="A0A1R2BBD9"/>
<keyword evidence="3" id="KW-1185">Reference proteome</keyword>
<proteinExistence type="predicted"/>
<reference evidence="2 3" key="1">
    <citation type="submission" date="2016-11" db="EMBL/GenBank/DDBJ databases">
        <title>The macronuclear genome of Stentor coeruleus: a giant cell with tiny introns.</title>
        <authorList>
            <person name="Slabodnick M."/>
            <person name="Ruby J.G."/>
            <person name="Reiff S.B."/>
            <person name="Swart E.C."/>
            <person name="Gosai S."/>
            <person name="Prabakaran S."/>
            <person name="Witkowska E."/>
            <person name="Larue G.E."/>
            <person name="Fisher S."/>
            <person name="Freeman R.M."/>
            <person name="Gunawardena J."/>
            <person name="Chu W."/>
            <person name="Stover N.A."/>
            <person name="Gregory B.D."/>
            <person name="Nowacki M."/>
            <person name="Derisi J."/>
            <person name="Roy S.W."/>
            <person name="Marshall W.F."/>
            <person name="Sood P."/>
        </authorList>
    </citation>
    <scope>NUCLEOTIDE SEQUENCE [LARGE SCALE GENOMIC DNA]</scope>
    <source>
        <strain evidence="2">WM001</strain>
    </source>
</reference>
<gene>
    <name evidence="2" type="ORF">SteCoe_27085</name>
</gene>
<organism evidence="2 3">
    <name type="scientific">Stentor coeruleus</name>
    <dbReference type="NCBI Taxonomy" id="5963"/>
    <lineage>
        <taxon>Eukaryota</taxon>
        <taxon>Sar</taxon>
        <taxon>Alveolata</taxon>
        <taxon>Ciliophora</taxon>
        <taxon>Postciliodesmatophora</taxon>
        <taxon>Heterotrichea</taxon>
        <taxon>Heterotrichida</taxon>
        <taxon>Stentoridae</taxon>
        <taxon>Stentor</taxon>
    </lineage>
</organism>
<comment type="caution">
    <text evidence="2">The sequence shown here is derived from an EMBL/GenBank/DDBJ whole genome shotgun (WGS) entry which is preliminary data.</text>
</comment>
<sequence>MDLTEKIHRRNVPRLDLIELGIEDIKDLREHSGRIVRVRKSADFDANYDKENFKGLGNFPQTSKAEGVGMNKGVKIPLNPSSTRNLKRKEKNVDECIEEMDFKNRNLNEIVRIRMKEIRDRVIGKRIELSEGIDNIEKEVQGLQSKYDRLLFFKNLAIEKEEYEIFKSNELLMENIQYLKESINVILSTGIQPQVYTPLQNHLSSLTTYKTILLSTNSQFKSDLQDQLSLNSNSQTLKAFLKNIESIKEFYLQFKSINSVLVSKTKQPKNPFKKQNPNDPLSLLRKTLCKLRKIREKLSDKYAEKCAEGCQLS</sequence>
<accession>A0A1R2BBD9</accession>
<keyword evidence="1" id="KW-0175">Coiled coil</keyword>